<dbReference type="InterPro" id="IPR013761">
    <property type="entry name" value="SAM/pointed_sf"/>
</dbReference>
<feature type="region of interest" description="Disordered" evidence="2">
    <location>
        <begin position="1"/>
        <end position="35"/>
    </location>
</feature>
<feature type="domain" description="EF-hand" evidence="4">
    <location>
        <begin position="660"/>
        <end position="695"/>
    </location>
</feature>
<reference evidence="5" key="1">
    <citation type="journal article" date="2020" name="bioRxiv">
        <title>Comparative genomics of Chlamydomonas.</title>
        <authorList>
            <person name="Craig R.J."/>
            <person name="Hasan A.R."/>
            <person name="Ness R.W."/>
            <person name="Keightley P.D."/>
        </authorList>
    </citation>
    <scope>NUCLEOTIDE SEQUENCE</scope>
    <source>
        <strain evidence="5">SAG 7.73</strain>
    </source>
</reference>
<organism evidence="5 6">
    <name type="scientific">Chlamydomonas incerta</name>
    <dbReference type="NCBI Taxonomy" id="51695"/>
    <lineage>
        <taxon>Eukaryota</taxon>
        <taxon>Viridiplantae</taxon>
        <taxon>Chlorophyta</taxon>
        <taxon>core chlorophytes</taxon>
        <taxon>Chlorophyceae</taxon>
        <taxon>CS clade</taxon>
        <taxon>Chlamydomonadales</taxon>
        <taxon>Chlamydomonadaceae</taxon>
        <taxon>Chlamydomonas</taxon>
    </lineage>
</organism>
<evidence type="ECO:0008006" key="7">
    <source>
        <dbReference type="Google" id="ProtNLM"/>
    </source>
</evidence>
<dbReference type="Gene3D" id="1.10.150.50">
    <property type="entry name" value="Transcription Factor, Ets-1"/>
    <property type="match status" value="1"/>
</dbReference>
<feature type="domain" description="EF-hand" evidence="4">
    <location>
        <begin position="624"/>
        <end position="659"/>
    </location>
</feature>
<name>A0A835TMB2_CHLIN</name>
<comment type="caution">
    <text evidence="5">The sequence shown here is derived from an EMBL/GenBank/DDBJ whole genome shotgun (WGS) entry which is preliminary data.</text>
</comment>
<dbReference type="PROSITE" id="PS50105">
    <property type="entry name" value="SAM_DOMAIN"/>
    <property type="match status" value="1"/>
</dbReference>
<sequence>MAEAEDATAVVEATGEEQSPWPQPVPEDWKQSRATKAEDWFQTQKEALHKRFHDSKREVVEDAEAAAAQAAEAAAFDGTVHRMVAQQQAVSRSVQQQLSVLRQQRLSANLEYKALRLPHFTPPRRLALIAAPDGGPSFLERLFNRALATTLMAAAAPLPGTAGGPGSYGTSGGGGAGGPEGQQSPQWQVPASEVMVAVDAGEAVWCELGQSHISLQDPQLARAEALERCQLAVVVLSQALLDSPTWPLERRILAARLAAPPGTWPGPPLAGVVLVRLHVPPPAAAVAAAQASAAGLGRKASAAVAAAVAAAAAPPDPAAADPNPLGLPVPVPGYPVQRYPVVEVAMPVPRPGDAPGEGAAAGTALAQAVREAVSEVLRAASAPGPLYPGGGGLLAAAGLCMVPDPPPVHLHPAHVHGDPESLLAAALAAGAGGDLSFMGGPGGGYSLNGYGSPGNSLSGGLGGGGTGGRRESSLGASLGVGISPGSTSLATQLLASRANAPVAPGAAAAAAHMLPAAHAQRPVEDWTMYDTVVWLASLGRSMAKWSPGFLALAVDGPLLAAAEAEDLRACCGVAAAPARAALAEALAGALARAPELLPSRLLLPGPAGPATPLPPEAAVLPAAQRGAVLMDVFRYYDTDHSGDLDQSELGRLVVGCGLRLGEERLKDVLDDYDDDADGRLCALEALRLLEDVWRLVMAQQDVAAWTPAQAEDLLKDTAELDEAAAAAPWDTPRATPDADLMAQVTLQRRQARASDASAAAASEASAPSVAQSICIVGSRRPSGAGPDTYNAPPKTAPGGRPHARGHNIAAAEEAAVSASNSAMDPFGGGGGGGPLSILGEDESGAEVRLIDYTTPRPRTQAAAGGGLGAEASTSSMGGGGGGGGFAAAQARARAALKATVGGGVGGAGGGRAAAASSSGVSVSDSDAGINILGDGGGGGGSSGRGGGAATSGAPSRAGSRAVLKRAQSSASFAWGVPPRLSVNLAAGGGNAPADTVAAAVAAAPAGSGAAAALALQRPPRPGGRPVPPLLPALAAADVDAGKLLRPELGDMELREALNRVLDGLDLRRAGIVEVQHLRAALASSGPFHLLTPLHTQLLSELAEAQAQLPADAARTAAAAAAATGGGARQGVTTVRGGGGLKTAARQAPSHSAMQVTATGATTRAADAYGTGGGRRAPALASGGLGEALVGMEVAAAPYTAAAVEAVNRLQSTLMGVVYGERGLSPMLRQLYRQSAGADDPLELLTAGGPRVKPAAAEAALAALLEVAEVPPSALVLAALLPGHQQPDEAEADEDEDYAGAGSGGGGGSRSTPLSLHSARRYPQAWASVTAHVLHVYQTLLQKCS</sequence>
<feature type="compositionally biased region" description="Acidic residues" evidence="2">
    <location>
        <begin position="1287"/>
        <end position="1297"/>
    </location>
</feature>
<feature type="region of interest" description="Disordered" evidence="2">
    <location>
        <begin position="780"/>
        <end position="804"/>
    </location>
</feature>
<dbReference type="Gene3D" id="1.10.238.10">
    <property type="entry name" value="EF-hand"/>
    <property type="match status" value="1"/>
</dbReference>
<evidence type="ECO:0000256" key="2">
    <source>
        <dbReference type="SAM" id="MobiDB-lite"/>
    </source>
</evidence>
<dbReference type="InterPro" id="IPR018247">
    <property type="entry name" value="EF_Hand_1_Ca_BS"/>
</dbReference>
<dbReference type="OrthoDB" id="539894at2759"/>
<evidence type="ECO:0000259" key="4">
    <source>
        <dbReference type="PROSITE" id="PS50222"/>
    </source>
</evidence>
<dbReference type="InterPro" id="IPR011992">
    <property type="entry name" value="EF-hand-dom_pair"/>
</dbReference>
<dbReference type="SUPFAM" id="SSF47473">
    <property type="entry name" value="EF-hand"/>
    <property type="match status" value="1"/>
</dbReference>
<evidence type="ECO:0000313" key="6">
    <source>
        <dbReference type="Proteomes" id="UP000650467"/>
    </source>
</evidence>
<dbReference type="EMBL" id="JAEHOC010000005">
    <property type="protein sequence ID" value="KAG2441510.1"/>
    <property type="molecule type" value="Genomic_DNA"/>
</dbReference>
<keyword evidence="6" id="KW-1185">Reference proteome</keyword>
<dbReference type="InterPro" id="IPR001660">
    <property type="entry name" value="SAM"/>
</dbReference>
<evidence type="ECO:0000313" key="5">
    <source>
        <dbReference type="EMBL" id="KAG2441510.1"/>
    </source>
</evidence>
<protein>
    <recommendedName>
        <fullName evidence="7">EF-hand domain-containing protein</fullName>
    </recommendedName>
</protein>
<dbReference type="Proteomes" id="UP000650467">
    <property type="component" value="Unassembled WGS sequence"/>
</dbReference>
<feature type="domain" description="SAM" evidence="3">
    <location>
        <begin position="526"/>
        <end position="592"/>
    </location>
</feature>
<dbReference type="PROSITE" id="PS00018">
    <property type="entry name" value="EF_HAND_1"/>
    <property type="match status" value="1"/>
</dbReference>
<feature type="region of interest" description="Disordered" evidence="2">
    <location>
        <begin position="1285"/>
        <end position="1314"/>
    </location>
</feature>
<feature type="compositionally biased region" description="Low complexity" evidence="2">
    <location>
        <begin position="950"/>
        <end position="960"/>
    </location>
</feature>
<evidence type="ECO:0000256" key="1">
    <source>
        <dbReference type="ARBA" id="ARBA00022837"/>
    </source>
</evidence>
<keyword evidence="1" id="KW-0106">Calcium</keyword>
<feature type="region of interest" description="Disordered" evidence="2">
    <location>
        <begin position="163"/>
        <end position="187"/>
    </location>
</feature>
<feature type="compositionally biased region" description="Gly residues" evidence="2">
    <location>
        <begin position="933"/>
        <end position="949"/>
    </location>
</feature>
<dbReference type="SMART" id="SM00054">
    <property type="entry name" value="EFh"/>
    <property type="match status" value="2"/>
</dbReference>
<accession>A0A835TMB2</accession>
<dbReference type="InterPro" id="IPR002048">
    <property type="entry name" value="EF_hand_dom"/>
</dbReference>
<feature type="compositionally biased region" description="Gly residues" evidence="2">
    <location>
        <begin position="163"/>
        <end position="180"/>
    </location>
</feature>
<proteinExistence type="predicted"/>
<feature type="region of interest" description="Disordered" evidence="2">
    <location>
        <begin position="931"/>
        <end position="960"/>
    </location>
</feature>
<dbReference type="PROSITE" id="PS50222">
    <property type="entry name" value="EF_HAND_2"/>
    <property type="match status" value="2"/>
</dbReference>
<evidence type="ECO:0000259" key="3">
    <source>
        <dbReference type="PROSITE" id="PS50105"/>
    </source>
</evidence>
<dbReference type="GO" id="GO:0005509">
    <property type="term" value="F:calcium ion binding"/>
    <property type="evidence" value="ECO:0007669"/>
    <property type="project" value="InterPro"/>
</dbReference>
<gene>
    <name evidence="5" type="ORF">HXX76_003132</name>
</gene>
<feature type="compositionally biased region" description="Low complexity" evidence="2">
    <location>
        <begin position="7"/>
        <end position="17"/>
    </location>
</feature>